<gene>
    <name evidence="2" type="ORF">GA0111570_106149</name>
</gene>
<dbReference type="AlphaFoldDB" id="A0A1G6H664"/>
<dbReference type="SMART" id="SM00849">
    <property type="entry name" value="Lactamase_B"/>
    <property type="match status" value="1"/>
</dbReference>
<proteinExistence type="predicted"/>
<evidence type="ECO:0000313" key="2">
    <source>
        <dbReference type="EMBL" id="SDB88926.1"/>
    </source>
</evidence>
<dbReference type="CDD" id="cd07716">
    <property type="entry name" value="RNaseZ_short-form-like_MBL-fold"/>
    <property type="match status" value="1"/>
</dbReference>
<dbReference type="STRING" id="1577474.GA0111570_106149"/>
<dbReference type="PANTHER" id="PTHR46018:SF4">
    <property type="entry name" value="METALLO-HYDROLASE YHFI-RELATED"/>
    <property type="match status" value="1"/>
</dbReference>
<evidence type="ECO:0000259" key="1">
    <source>
        <dbReference type="SMART" id="SM00849"/>
    </source>
</evidence>
<dbReference type="GO" id="GO:0042781">
    <property type="term" value="F:3'-tRNA processing endoribonuclease activity"/>
    <property type="evidence" value="ECO:0007669"/>
    <property type="project" value="TreeGrafter"/>
</dbReference>
<organism evidence="2 3">
    <name type="scientific">Raineyella antarctica</name>
    <dbReference type="NCBI Taxonomy" id="1577474"/>
    <lineage>
        <taxon>Bacteria</taxon>
        <taxon>Bacillati</taxon>
        <taxon>Actinomycetota</taxon>
        <taxon>Actinomycetes</taxon>
        <taxon>Propionibacteriales</taxon>
        <taxon>Propionibacteriaceae</taxon>
        <taxon>Raineyella</taxon>
    </lineage>
</organism>
<dbReference type="InterPro" id="IPR001279">
    <property type="entry name" value="Metallo-B-lactamas"/>
</dbReference>
<protein>
    <submittedName>
        <fullName evidence="2">Ribonuclease BN, tRNA processing enzyme</fullName>
    </submittedName>
</protein>
<dbReference type="Gene3D" id="3.60.15.10">
    <property type="entry name" value="Ribonuclease Z/Hydroxyacylglutathione hydrolase-like"/>
    <property type="match status" value="1"/>
</dbReference>
<dbReference type="EMBL" id="FMYF01000006">
    <property type="protein sequence ID" value="SDB88926.1"/>
    <property type="molecule type" value="Genomic_DNA"/>
</dbReference>
<dbReference type="OrthoDB" id="9800940at2"/>
<dbReference type="Pfam" id="PF12706">
    <property type="entry name" value="Lactamase_B_2"/>
    <property type="match status" value="1"/>
</dbReference>
<feature type="domain" description="Metallo-beta-lactamase" evidence="1">
    <location>
        <begin position="19"/>
        <end position="205"/>
    </location>
</feature>
<name>A0A1G6H664_9ACTN</name>
<sequence>MSELVIVGCSGSGPGPASAASSYLVRCTEEGRTTTVLLDLGSGAFGPLQRHLDPREVDAIVLSHLHADHCLDLAAWDVAATYSSTAPWGPVPTYAPAGARDRIARASEVEDPREAELERSFDFRTIREGSTVTIGCFTMTVARVAHPVESYAIRLDGPQGSLVYSGDTGPTPALDELARGASVLLAEASFPDVAGLPADLHLSGRQAGECAAAAGVQTLVITHVPAWEDPLARAEEARTSFDGRIVLAEPGARLEF</sequence>
<dbReference type="PANTHER" id="PTHR46018">
    <property type="entry name" value="ZINC PHOSPHODIESTERASE ELAC PROTEIN 1"/>
    <property type="match status" value="1"/>
</dbReference>
<dbReference type="SUPFAM" id="SSF56281">
    <property type="entry name" value="Metallo-hydrolase/oxidoreductase"/>
    <property type="match status" value="1"/>
</dbReference>
<keyword evidence="3" id="KW-1185">Reference proteome</keyword>
<evidence type="ECO:0000313" key="3">
    <source>
        <dbReference type="Proteomes" id="UP000199086"/>
    </source>
</evidence>
<accession>A0A1G6H664</accession>
<dbReference type="Proteomes" id="UP000199086">
    <property type="component" value="Unassembled WGS sequence"/>
</dbReference>
<reference evidence="2 3" key="1">
    <citation type="submission" date="2016-06" db="EMBL/GenBank/DDBJ databases">
        <authorList>
            <person name="Olsen C.W."/>
            <person name="Carey S."/>
            <person name="Hinshaw L."/>
            <person name="Karasin A.I."/>
        </authorList>
    </citation>
    <scope>NUCLEOTIDE SEQUENCE [LARGE SCALE GENOMIC DNA]</scope>
    <source>
        <strain evidence="2 3">LZ-22</strain>
    </source>
</reference>
<dbReference type="RefSeq" id="WP_092610654.1">
    <property type="nucleotide sequence ID" value="NZ_FMYF01000006.1"/>
</dbReference>
<dbReference type="InterPro" id="IPR036866">
    <property type="entry name" value="RibonucZ/Hydroxyglut_hydro"/>
</dbReference>